<keyword evidence="4 13" id="KW-0812">Transmembrane</keyword>
<evidence type="ECO:0000256" key="3">
    <source>
        <dbReference type="ARBA" id="ARBA00022538"/>
    </source>
</evidence>
<dbReference type="InterPro" id="IPR018422">
    <property type="entry name" value="Cation/H_exchanger_CPA1"/>
</dbReference>
<evidence type="ECO:0000256" key="8">
    <source>
        <dbReference type="ARBA" id="ARBA00023065"/>
    </source>
</evidence>
<evidence type="ECO:0000256" key="5">
    <source>
        <dbReference type="ARBA" id="ARBA00022958"/>
    </source>
</evidence>
<evidence type="ECO:0000256" key="2">
    <source>
        <dbReference type="ARBA" id="ARBA00022448"/>
    </source>
</evidence>
<evidence type="ECO:0000313" key="16">
    <source>
        <dbReference type="Proteomes" id="UP001154282"/>
    </source>
</evidence>
<evidence type="ECO:0000256" key="7">
    <source>
        <dbReference type="ARBA" id="ARBA00023053"/>
    </source>
</evidence>
<dbReference type="GO" id="GO:0051453">
    <property type="term" value="P:regulation of intracellular pH"/>
    <property type="evidence" value="ECO:0007669"/>
    <property type="project" value="TreeGrafter"/>
</dbReference>
<dbReference type="EMBL" id="CAMGYJ010000002">
    <property type="protein sequence ID" value="CAI0379251.1"/>
    <property type="molecule type" value="Genomic_DNA"/>
</dbReference>
<dbReference type="PANTHER" id="PTHR10110">
    <property type="entry name" value="SODIUM/HYDROGEN EXCHANGER"/>
    <property type="match status" value="1"/>
</dbReference>
<feature type="transmembrane region" description="Helical" evidence="13">
    <location>
        <begin position="82"/>
        <end position="99"/>
    </location>
</feature>
<keyword evidence="3" id="KW-0633">Potassium transport</keyword>
<keyword evidence="16" id="KW-1185">Reference proteome</keyword>
<accession>A0AAV0H1S9</accession>
<feature type="transmembrane region" description="Helical" evidence="13">
    <location>
        <begin position="188"/>
        <end position="211"/>
    </location>
</feature>
<feature type="transmembrane region" description="Helical" evidence="13">
    <location>
        <begin position="53"/>
        <end position="70"/>
    </location>
</feature>
<reference evidence="15" key="1">
    <citation type="submission" date="2022-08" db="EMBL/GenBank/DDBJ databases">
        <authorList>
            <person name="Gutierrez-Valencia J."/>
        </authorList>
    </citation>
    <scope>NUCLEOTIDE SEQUENCE</scope>
</reference>
<dbReference type="Proteomes" id="UP001154282">
    <property type="component" value="Unassembled WGS sequence"/>
</dbReference>
<evidence type="ECO:0000256" key="6">
    <source>
        <dbReference type="ARBA" id="ARBA00022989"/>
    </source>
</evidence>
<gene>
    <name evidence="15" type="ORF">LITE_LOCUS2185</name>
</gene>
<dbReference type="GO" id="GO:0005886">
    <property type="term" value="C:plasma membrane"/>
    <property type="evidence" value="ECO:0007669"/>
    <property type="project" value="TreeGrafter"/>
</dbReference>
<dbReference type="Pfam" id="PF00999">
    <property type="entry name" value="Na_H_Exchanger"/>
    <property type="match status" value="2"/>
</dbReference>
<evidence type="ECO:0000256" key="9">
    <source>
        <dbReference type="ARBA" id="ARBA00023136"/>
    </source>
</evidence>
<dbReference type="GO" id="GO:0098719">
    <property type="term" value="P:sodium ion import across plasma membrane"/>
    <property type="evidence" value="ECO:0007669"/>
    <property type="project" value="TreeGrafter"/>
</dbReference>
<dbReference type="PANTHER" id="PTHR10110:SF179">
    <property type="entry name" value="SODIUM_HYDROGEN EXCHANGER 4"/>
    <property type="match status" value="1"/>
</dbReference>
<dbReference type="PRINTS" id="PR01084">
    <property type="entry name" value="NAHEXCHNGR"/>
</dbReference>
<comment type="caution">
    <text evidence="15">The sequence shown here is derived from an EMBL/GenBank/DDBJ whole genome shotgun (WGS) entry which is preliminary data.</text>
</comment>
<keyword evidence="7" id="KW-0915">Sodium</keyword>
<dbReference type="GO" id="GO:0015385">
    <property type="term" value="F:sodium:proton antiporter activity"/>
    <property type="evidence" value="ECO:0007669"/>
    <property type="project" value="InterPro"/>
</dbReference>
<comment type="catalytic activity">
    <reaction evidence="12">
        <text>K(+)(in) + H(+)(out) = K(+)(out) + H(+)(in)</text>
        <dbReference type="Rhea" id="RHEA:29467"/>
        <dbReference type="ChEBI" id="CHEBI:15378"/>
        <dbReference type="ChEBI" id="CHEBI:29103"/>
    </reaction>
</comment>
<dbReference type="AlphaFoldDB" id="A0AAV0H1S9"/>
<protein>
    <recommendedName>
        <fullName evidence="14">Cation/H+ exchanger transmembrane domain-containing protein</fullName>
    </recommendedName>
</protein>
<feature type="domain" description="Cation/H+ exchanger transmembrane" evidence="14">
    <location>
        <begin position="286"/>
        <end position="450"/>
    </location>
</feature>
<evidence type="ECO:0000259" key="14">
    <source>
        <dbReference type="Pfam" id="PF00999"/>
    </source>
</evidence>
<sequence length="638" mass="72179">MLSLLSYETVGENVSPEHPQVVPITIFVAVLCLCLVIGHLLEENRWVNESITAIFIGGLTGILILVLRKGQSSHLLRFSEELFFIYLLPPIIFNAGFQVKKKQFFQNFITIMLFGIVGVFISTVIISLAIGTIFSSTDTVCTLQVLHQDETPLLYSIVFGEGVVNDATSVVLFNAVQKMDVSKINSQTILSVIGDFLYLFSTSTALGIGVSVHRIERVFLIELYLYRQRPVSPQFLLFRLASSLHLCLKHSTLGSKYPLLGKVVRTHEWELLSNFLLPKKIALTKLVSKILTQVLSFENRHSSIRELAMMVLMAYLSYMLAELLELSGILTVFFCGIIMSHYSWHNVTESSRITARHVSHQEEHVFAMLSFVAETFIFLYVGMDAFDIEKWKMTKLSLGTSLGIYSSIVFLILVGRAVFVFPLSAFSNFMNRRKTSPLTFKQQVGFFLSLLLNCDVGSIETHSIPKITFSLYLGTFISCADCYLVGWPNERCCLYRSCFQTVAYVLWLCMQFTYSGVTLDPINATMITNTIIVVLFTTLVFGFLTKPLVNYLITHRMRNQNNRGGGSGGEQPRSPKDDVVLPLLSFDESASANMQIARESFSLLMDRPVYTIHHYWRRFDNAYMRPIFGGPRHSRSEC</sequence>
<comment type="subcellular location">
    <subcellularLocation>
        <location evidence="1">Membrane</location>
        <topology evidence="1">Multi-pass membrane protein</topology>
    </subcellularLocation>
</comment>
<keyword evidence="9 13" id="KW-0472">Membrane</keyword>
<evidence type="ECO:0000256" key="10">
    <source>
        <dbReference type="ARBA" id="ARBA00023201"/>
    </source>
</evidence>
<evidence type="ECO:0000313" key="15">
    <source>
        <dbReference type="EMBL" id="CAI0379251.1"/>
    </source>
</evidence>
<feature type="domain" description="Cation/H+ exchanger transmembrane" evidence="14">
    <location>
        <begin position="31"/>
        <end position="213"/>
    </location>
</feature>
<keyword evidence="5" id="KW-0630">Potassium</keyword>
<keyword evidence="2" id="KW-0813">Transport</keyword>
<keyword evidence="10" id="KW-0739">Sodium transport</keyword>
<evidence type="ECO:0000256" key="11">
    <source>
        <dbReference type="ARBA" id="ARBA00047524"/>
    </source>
</evidence>
<feature type="transmembrane region" description="Helical" evidence="13">
    <location>
        <begin position="493"/>
        <end position="514"/>
    </location>
</feature>
<proteinExistence type="predicted"/>
<feature type="transmembrane region" description="Helical" evidence="13">
    <location>
        <begin position="111"/>
        <end position="134"/>
    </location>
</feature>
<evidence type="ECO:0000256" key="12">
    <source>
        <dbReference type="ARBA" id="ARBA00047912"/>
    </source>
</evidence>
<keyword evidence="6 13" id="KW-1133">Transmembrane helix</keyword>
<feature type="transmembrane region" description="Helical" evidence="13">
    <location>
        <begin position="365"/>
        <end position="383"/>
    </location>
</feature>
<evidence type="ECO:0000256" key="1">
    <source>
        <dbReference type="ARBA" id="ARBA00004141"/>
    </source>
</evidence>
<comment type="catalytic activity">
    <reaction evidence="11">
        <text>Na(+)(in) + H(+)(out) = Na(+)(out) + H(+)(in)</text>
        <dbReference type="Rhea" id="RHEA:29419"/>
        <dbReference type="ChEBI" id="CHEBI:15378"/>
        <dbReference type="ChEBI" id="CHEBI:29101"/>
    </reaction>
</comment>
<evidence type="ECO:0000256" key="13">
    <source>
        <dbReference type="SAM" id="Phobius"/>
    </source>
</evidence>
<feature type="transmembrane region" description="Helical" evidence="13">
    <location>
        <begin position="326"/>
        <end position="344"/>
    </location>
</feature>
<evidence type="ECO:0000256" key="4">
    <source>
        <dbReference type="ARBA" id="ARBA00022692"/>
    </source>
</evidence>
<feature type="transmembrane region" description="Helical" evidence="13">
    <location>
        <begin position="154"/>
        <end position="176"/>
    </location>
</feature>
<feature type="transmembrane region" description="Helical" evidence="13">
    <location>
        <begin position="403"/>
        <end position="423"/>
    </location>
</feature>
<dbReference type="InterPro" id="IPR004709">
    <property type="entry name" value="NaH_exchanger"/>
</dbReference>
<keyword evidence="8" id="KW-0406">Ion transport</keyword>
<feature type="transmembrane region" description="Helical" evidence="13">
    <location>
        <begin position="526"/>
        <end position="553"/>
    </location>
</feature>
<feature type="transmembrane region" description="Helical" evidence="13">
    <location>
        <begin position="20"/>
        <end position="41"/>
    </location>
</feature>
<organism evidence="15 16">
    <name type="scientific">Linum tenue</name>
    <dbReference type="NCBI Taxonomy" id="586396"/>
    <lineage>
        <taxon>Eukaryota</taxon>
        <taxon>Viridiplantae</taxon>
        <taxon>Streptophyta</taxon>
        <taxon>Embryophyta</taxon>
        <taxon>Tracheophyta</taxon>
        <taxon>Spermatophyta</taxon>
        <taxon>Magnoliopsida</taxon>
        <taxon>eudicotyledons</taxon>
        <taxon>Gunneridae</taxon>
        <taxon>Pentapetalae</taxon>
        <taxon>rosids</taxon>
        <taxon>fabids</taxon>
        <taxon>Malpighiales</taxon>
        <taxon>Linaceae</taxon>
        <taxon>Linum</taxon>
    </lineage>
</organism>
<name>A0AAV0H1S9_9ROSI</name>
<dbReference type="InterPro" id="IPR006153">
    <property type="entry name" value="Cation/H_exchanger_TM"/>
</dbReference>
<dbReference type="GO" id="GO:0015386">
    <property type="term" value="F:potassium:proton antiporter activity"/>
    <property type="evidence" value="ECO:0007669"/>
    <property type="project" value="TreeGrafter"/>
</dbReference>
<dbReference type="Gene3D" id="6.10.140.1330">
    <property type="match status" value="1"/>
</dbReference>